<sequence length="720" mass="80119">MGSDGYYHPSTEAELAALVKWAHDTNRQVRVRGSTHTFPHRAIFTDRDPGKVRLEINVMLDRYRAVRWVDEVQGIVEVEAGCNLSINPYDPTGTSTVKNGLLYQLQQKGWALSDLGGISHQTVSGFLATGSSGGSLKFGIDENILKLRLIDGTGRIHEVSRDQDPDLFHAAGVSMGLLGVVSSFTFQCVPTYNIQGSESTSTTHDCEIDLFGPGTDGKPSFEQFLRETDYSRLMWWPQRGLDRMVVWKARRIPASPGFVPKPYEEMGRYPEGSEVLAGLLLSILGNLDDLRLLPQKIEPIFSQLDATLLEDIQKMGFDPRVADALSTVVAALLEAGVDGLLEFPGIELAGRLLKEALPSIVPVIYKEFVPLDGEKQPPGPQEFCDYWWTGLPMDNGMDDILMPTWFTEIWIPVSKTQAVMTTLRDFFAAGGLKATGTFSFELYGTKASPFWMSASSDGEPVVRVDVFWFGYNAGDPAIDFYPQFWELLKPFGFKLHWGKFLPNDPPPAKVWAKYLAKQFKHWNAFMALRARLDPRNIFLTAYWREHLGLEDAMPKRPIPAPLPKPDPFATEAWASAERAVTLYSWLILVAVVYGLLAAHLPFLIGHPWTTCKPYADPLGCVLTFHFWEVPIVLYQIAFAVYGLRGLKAHAARYASLVAFTAALLAIFALFEVLLILDSFQRGAPAWEIAALFSVATMLMAGVALGLYTRLKLASALSPKR</sequence>
<evidence type="ECO:0000256" key="1">
    <source>
        <dbReference type="ARBA" id="ARBA00022827"/>
    </source>
</evidence>
<dbReference type="InterPro" id="IPR016169">
    <property type="entry name" value="FAD-bd_PCMH_sub2"/>
</dbReference>
<evidence type="ECO:0000256" key="2">
    <source>
        <dbReference type="ARBA" id="ARBA00023002"/>
    </source>
</evidence>
<dbReference type="Gene3D" id="3.30.43.10">
    <property type="entry name" value="Uridine Diphospho-n-acetylenolpyruvylglucosamine Reductase, domain 2"/>
    <property type="match status" value="1"/>
</dbReference>
<dbReference type="Gene3D" id="3.30.465.10">
    <property type="match status" value="1"/>
</dbReference>
<dbReference type="Proteomes" id="UP000075604">
    <property type="component" value="Unassembled WGS sequence"/>
</dbReference>
<dbReference type="InterPro" id="IPR036318">
    <property type="entry name" value="FAD-bd_PCMH-like_sf"/>
</dbReference>
<dbReference type="GO" id="GO:0016020">
    <property type="term" value="C:membrane"/>
    <property type="evidence" value="ECO:0007669"/>
    <property type="project" value="InterPro"/>
</dbReference>
<reference evidence="5 6" key="1">
    <citation type="submission" date="2014-02" db="EMBL/GenBank/DDBJ databases">
        <title>The small core and large imbalanced accessory genome model reveals a collaborative survival strategy of Sorangium cellulosum strains in nature.</title>
        <authorList>
            <person name="Han K."/>
            <person name="Peng R."/>
            <person name="Blom J."/>
            <person name="Li Y.-Z."/>
        </authorList>
    </citation>
    <scope>NUCLEOTIDE SEQUENCE [LARGE SCALE GENOMIC DNA]</scope>
    <source>
        <strain evidence="5 6">So0157-18</strain>
    </source>
</reference>
<dbReference type="Pfam" id="PF01565">
    <property type="entry name" value="FAD_binding_4"/>
    <property type="match status" value="1"/>
</dbReference>
<dbReference type="Pfam" id="PF04030">
    <property type="entry name" value="ALO"/>
    <property type="match status" value="1"/>
</dbReference>
<dbReference type="EMBL" id="JELX01004086">
    <property type="protein sequence ID" value="KYF50414.1"/>
    <property type="molecule type" value="Genomic_DNA"/>
</dbReference>
<evidence type="ECO:0000313" key="6">
    <source>
        <dbReference type="Proteomes" id="UP000075604"/>
    </source>
</evidence>
<keyword evidence="1" id="KW-0285">Flavoprotein</keyword>
<feature type="transmembrane region" description="Helical" evidence="3">
    <location>
        <begin position="655"/>
        <end position="676"/>
    </location>
</feature>
<protein>
    <recommendedName>
        <fullName evidence="4">FAD-binding PCMH-type domain-containing protein</fullName>
    </recommendedName>
</protein>
<evidence type="ECO:0000256" key="3">
    <source>
        <dbReference type="SAM" id="Phobius"/>
    </source>
</evidence>
<gene>
    <name evidence="5" type="ORF">BE04_26565</name>
</gene>
<dbReference type="Gene3D" id="3.30.70.2520">
    <property type="match status" value="1"/>
</dbReference>
<comment type="caution">
    <text evidence="5">The sequence shown here is derived from an EMBL/GenBank/DDBJ whole genome shotgun (WGS) entry which is preliminary data.</text>
</comment>
<dbReference type="AlphaFoldDB" id="A0A150P3Y6"/>
<keyword evidence="1" id="KW-0274">FAD</keyword>
<dbReference type="GO" id="GO:0003885">
    <property type="term" value="F:D-arabinono-1,4-lactone oxidase activity"/>
    <property type="evidence" value="ECO:0007669"/>
    <property type="project" value="InterPro"/>
</dbReference>
<dbReference type="SUPFAM" id="SSF56176">
    <property type="entry name" value="FAD-binding/transporter-associated domain-like"/>
    <property type="match status" value="1"/>
</dbReference>
<feature type="transmembrane region" description="Helical" evidence="3">
    <location>
        <begin position="582"/>
        <end position="604"/>
    </location>
</feature>
<keyword evidence="3" id="KW-1133">Transmembrane helix</keyword>
<dbReference type="InterPro" id="IPR016166">
    <property type="entry name" value="FAD-bd_PCMH"/>
</dbReference>
<dbReference type="Gene3D" id="1.10.45.10">
    <property type="entry name" value="Vanillyl-alcohol Oxidase, Chain A, domain 4"/>
    <property type="match status" value="1"/>
</dbReference>
<dbReference type="InterPro" id="IPR007173">
    <property type="entry name" value="ALO_C"/>
</dbReference>
<keyword evidence="3" id="KW-0472">Membrane</keyword>
<accession>A0A150P3Y6</accession>
<keyword evidence="3" id="KW-0812">Transmembrane</keyword>
<evidence type="ECO:0000259" key="4">
    <source>
        <dbReference type="PROSITE" id="PS51387"/>
    </source>
</evidence>
<dbReference type="InterPro" id="IPR010031">
    <property type="entry name" value="FAD_lactone_oxidase-like"/>
</dbReference>
<organism evidence="5 6">
    <name type="scientific">Sorangium cellulosum</name>
    <name type="common">Polyangium cellulosum</name>
    <dbReference type="NCBI Taxonomy" id="56"/>
    <lineage>
        <taxon>Bacteria</taxon>
        <taxon>Pseudomonadati</taxon>
        <taxon>Myxococcota</taxon>
        <taxon>Polyangia</taxon>
        <taxon>Polyangiales</taxon>
        <taxon>Polyangiaceae</taxon>
        <taxon>Sorangium</taxon>
    </lineage>
</organism>
<dbReference type="PROSITE" id="PS51387">
    <property type="entry name" value="FAD_PCMH"/>
    <property type="match status" value="1"/>
</dbReference>
<dbReference type="InterPro" id="IPR016171">
    <property type="entry name" value="Vanillyl_alc_oxidase_C-sub2"/>
</dbReference>
<keyword evidence="2" id="KW-0560">Oxidoreductase</keyword>
<evidence type="ECO:0000313" key="5">
    <source>
        <dbReference type="EMBL" id="KYF50414.1"/>
    </source>
</evidence>
<feature type="transmembrane region" description="Helical" evidence="3">
    <location>
        <begin position="624"/>
        <end position="643"/>
    </location>
</feature>
<feature type="transmembrane region" description="Helical" evidence="3">
    <location>
        <begin position="688"/>
        <end position="710"/>
    </location>
</feature>
<dbReference type="InterPro" id="IPR016167">
    <property type="entry name" value="FAD-bd_PCMH_sub1"/>
</dbReference>
<dbReference type="GO" id="GO:0071949">
    <property type="term" value="F:FAD binding"/>
    <property type="evidence" value="ECO:0007669"/>
    <property type="project" value="InterPro"/>
</dbReference>
<dbReference type="InterPro" id="IPR006094">
    <property type="entry name" value="Oxid_FAD_bind_N"/>
</dbReference>
<proteinExistence type="predicted"/>
<feature type="domain" description="FAD-binding PCMH-type" evidence="4">
    <location>
        <begin position="1"/>
        <end position="191"/>
    </location>
</feature>
<name>A0A150P3Y6_SORCE</name>
<dbReference type="PANTHER" id="PTHR43762:SF1">
    <property type="entry name" value="D-ARABINONO-1,4-LACTONE OXIDASE"/>
    <property type="match status" value="1"/>
</dbReference>
<dbReference type="PANTHER" id="PTHR43762">
    <property type="entry name" value="L-GULONOLACTONE OXIDASE"/>
    <property type="match status" value="1"/>
</dbReference>